<comment type="caution">
    <text evidence="1">The sequence shown here is derived from an EMBL/GenBank/DDBJ whole genome shotgun (WGS) entry which is preliminary data.</text>
</comment>
<evidence type="ECO:0000313" key="2">
    <source>
        <dbReference type="Proteomes" id="UP000054843"/>
    </source>
</evidence>
<organism evidence="1 2">
    <name type="scientific">Trichinella papuae</name>
    <dbReference type="NCBI Taxonomy" id="268474"/>
    <lineage>
        <taxon>Eukaryota</taxon>
        <taxon>Metazoa</taxon>
        <taxon>Ecdysozoa</taxon>
        <taxon>Nematoda</taxon>
        <taxon>Enoplea</taxon>
        <taxon>Dorylaimia</taxon>
        <taxon>Trichinellida</taxon>
        <taxon>Trichinellidae</taxon>
        <taxon>Trichinella</taxon>
    </lineage>
</organism>
<sequence length="74" mass="8205">MKSYLEERQHVMKSQVTGLLNKVDKLLAEGADAITVAETLHALEECFCKCQEAQMQYEIRLGEYLIADGQSGAG</sequence>
<dbReference type="EMBL" id="JYDO01000002">
    <property type="protein sequence ID" value="KRZ80582.1"/>
    <property type="molecule type" value="Genomic_DNA"/>
</dbReference>
<keyword evidence="2" id="KW-1185">Reference proteome</keyword>
<protein>
    <submittedName>
        <fullName evidence="1">Uncharacterized protein</fullName>
    </submittedName>
</protein>
<accession>A0A0V1N982</accession>
<gene>
    <name evidence="1" type="ORF">T10_7314</name>
</gene>
<reference evidence="1 2" key="1">
    <citation type="submission" date="2015-01" db="EMBL/GenBank/DDBJ databases">
        <title>Evolution of Trichinella species and genotypes.</title>
        <authorList>
            <person name="Korhonen P.K."/>
            <person name="Edoardo P."/>
            <person name="Giuseppe L.R."/>
            <person name="Gasser R.B."/>
        </authorList>
    </citation>
    <scope>NUCLEOTIDE SEQUENCE [LARGE SCALE GENOMIC DNA]</scope>
    <source>
        <strain evidence="1">ISS1980</strain>
    </source>
</reference>
<dbReference type="Proteomes" id="UP000054843">
    <property type="component" value="Unassembled WGS sequence"/>
</dbReference>
<evidence type="ECO:0000313" key="1">
    <source>
        <dbReference type="EMBL" id="KRZ80582.1"/>
    </source>
</evidence>
<proteinExistence type="predicted"/>
<dbReference type="AlphaFoldDB" id="A0A0V1N982"/>
<name>A0A0V1N982_9BILA</name>